<feature type="transmembrane region" description="Helical" evidence="1">
    <location>
        <begin position="73"/>
        <end position="96"/>
    </location>
</feature>
<dbReference type="AlphaFoldDB" id="C5KYG1"/>
<keyword evidence="1" id="KW-0812">Transmembrane</keyword>
<sequence>MHHHALWSGVRDTVRVAMVVDTVVDAMVIVLMIVMMIVMVAIVAIRVLVPLLMEGIVEVLRGTGGTPGIVPDLHMNVIVMMTVVAGVVPATIILVVDVTTAGVLHGMMTAVVIDKI</sequence>
<keyword evidence="1" id="KW-0472">Membrane</keyword>
<dbReference type="EMBL" id="GG677382">
    <property type="protein sequence ID" value="EER10538.1"/>
    <property type="molecule type" value="Genomic_DNA"/>
</dbReference>
<organism evidence="3">
    <name type="scientific">Perkinsus marinus (strain ATCC 50983 / TXsc)</name>
    <dbReference type="NCBI Taxonomy" id="423536"/>
    <lineage>
        <taxon>Eukaryota</taxon>
        <taxon>Sar</taxon>
        <taxon>Alveolata</taxon>
        <taxon>Perkinsozoa</taxon>
        <taxon>Perkinsea</taxon>
        <taxon>Perkinsida</taxon>
        <taxon>Perkinsidae</taxon>
        <taxon>Perkinsus</taxon>
    </lineage>
</organism>
<dbReference type="Proteomes" id="UP000007800">
    <property type="component" value="Unassembled WGS sequence"/>
</dbReference>
<feature type="transmembrane region" description="Helical" evidence="1">
    <location>
        <begin position="26"/>
        <end position="52"/>
    </location>
</feature>
<dbReference type="InParanoid" id="C5KYG1"/>
<name>C5KYG1_PERM5</name>
<proteinExistence type="predicted"/>
<gene>
    <name evidence="2" type="ORF">Pmar_PMAR005873</name>
</gene>
<evidence type="ECO:0000313" key="2">
    <source>
        <dbReference type="EMBL" id="EER10538.1"/>
    </source>
</evidence>
<keyword evidence="3" id="KW-1185">Reference proteome</keyword>
<keyword evidence="1" id="KW-1133">Transmembrane helix</keyword>
<accession>C5KYG1</accession>
<dbReference type="GeneID" id="9038573"/>
<evidence type="ECO:0000313" key="3">
    <source>
        <dbReference type="Proteomes" id="UP000007800"/>
    </source>
</evidence>
<evidence type="ECO:0000256" key="1">
    <source>
        <dbReference type="SAM" id="Phobius"/>
    </source>
</evidence>
<reference evidence="2 3" key="1">
    <citation type="submission" date="2008-07" db="EMBL/GenBank/DDBJ databases">
        <authorList>
            <person name="El-Sayed N."/>
            <person name="Caler E."/>
            <person name="Inman J."/>
            <person name="Amedeo P."/>
            <person name="Hass B."/>
            <person name="Wortman J."/>
        </authorList>
    </citation>
    <scope>NUCLEOTIDE SEQUENCE [LARGE SCALE GENOMIC DNA]</scope>
    <source>
        <strain evidence="3">ATCC 50983 / TXsc</strain>
    </source>
</reference>
<dbReference type="RefSeq" id="XP_002778743.1">
    <property type="nucleotide sequence ID" value="XM_002778697.1"/>
</dbReference>
<protein>
    <submittedName>
        <fullName evidence="2">Uncharacterized protein</fullName>
    </submittedName>
</protein>